<dbReference type="PRINTS" id="PR00474">
    <property type="entry name" value="GLU5KINASE"/>
</dbReference>
<feature type="domain" description="Aspartate/glutamate/uridylate kinase" evidence="11">
    <location>
        <begin position="25"/>
        <end position="268"/>
    </location>
</feature>
<name>A0A419T587_9FIRM</name>
<dbReference type="CDD" id="cd04250">
    <property type="entry name" value="AAK_NAGK-C"/>
    <property type="match status" value="1"/>
</dbReference>
<comment type="similarity">
    <text evidence="9">Belongs to the acetylglutamate kinase family. ArgB subfamily.</text>
</comment>
<keyword evidence="2 9" id="KW-0055">Arginine biosynthesis</keyword>
<keyword evidence="13" id="KW-1185">Reference proteome</keyword>
<dbReference type="FunFam" id="3.40.1160.10:FF:000004">
    <property type="entry name" value="Acetylglutamate kinase"/>
    <property type="match status" value="1"/>
</dbReference>
<dbReference type="Pfam" id="PF00696">
    <property type="entry name" value="AA_kinase"/>
    <property type="match status" value="1"/>
</dbReference>
<dbReference type="PIRSF" id="PIRSF000728">
    <property type="entry name" value="NAGK"/>
    <property type="match status" value="1"/>
</dbReference>
<dbReference type="EC" id="2.7.2.8" evidence="9"/>
<feature type="site" description="Transition state stabilizer" evidence="9">
    <location>
        <position position="249"/>
    </location>
</feature>
<evidence type="ECO:0000256" key="1">
    <source>
        <dbReference type="ARBA" id="ARBA00004828"/>
    </source>
</evidence>
<dbReference type="InterPro" id="IPR004662">
    <property type="entry name" value="AcgluKinase_fam"/>
</dbReference>
<evidence type="ECO:0000259" key="11">
    <source>
        <dbReference type="Pfam" id="PF00696"/>
    </source>
</evidence>
<gene>
    <name evidence="9" type="primary">argB</name>
    <name evidence="12" type="ORF">BET03_10810</name>
</gene>
<protein>
    <recommendedName>
        <fullName evidence="9">Acetylglutamate kinase</fullName>
        <ecNumber evidence="9">2.7.2.8</ecNumber>
    </recommendedName>
    <alternativeName>
        <fullName evidence="9">N-acetyl-L-glutamate 5-phosphotransferase</fullName>
    </alternativeName>
    <alternativeName>
        <fullName evidence="9">NAG kinase</fullName>
        <shortName evidence="9">NAGK</shortName>
    </alternativeName>
</protein>
<feature type="binding site" evidence="9">
    <location>
        <begin position="65"/>
        <end position="66"/>
    </location>
    <ligand>
        <name>substrate</name>
    </ligand>
</feature>
<keyword evidence="9" id="KW-0963">Cytoplasm</keyword>
<dbReference type="InterPro" id="IPR001048">
    <property type="entry name" value="Asp/Glu/Uridylate_kinase"/>
</dbReference>
<dbReference type="InterPro" id="IPR037528">
    <property type="entry name" value="ArgB"/>
</dbReference>
<evidence type="ECO:0000256" key="10">
    <source>
        <dbReference type="SAM" id="Phobius"/>
    </source>
</evidence>
<reference evidence="12 13" key="1">
    <citation type="submission" date="2016-08" db="EMBL/GenBank/DDBJ databases">
        <title>Novel Firmicutes and Novel Genomes.</title>
        <authorList>
            <person name="Poppleton D.I."/>
            <person name="Gribaldo S."/>
        </authorList>
    </citation>
    <scope>NUCLEOTIDE SEQUENCE [LARGE SCALE GENOMIC DNA]</scope>
    <source>
        <strain evidence="12 13">CTT3</strain>
    </source>
</reference>
<keyword evidence="10" id="KW-0472">Membrane</keyword>
<comment type="subcellular location">
    <subcellularLocation>
        <location evidence="9">Cytoplasm</location>
    </subcellularLocation>
</comment>
<comment type="function">
    <text evidence="9">Catalyzes the ATP-dependent phosphorylation of N-acetyl-L-glutamate.</text>
</comment>
<comment type="caution">
    <text evidence="12">The sequence shown here is derived from an EMBL/GenBank/DDBJ whole genome shotgun (WGS) entry which is preliminary data.</text>
</comment>
<dbReference type="NCBIfam" id="TIGR00761">
    <property type="entry name" value="argB"/>
    <property type="match status" value="1"/>
</dbReference>
<comment type="pathway">
    <text evidence="1 9">Amino-acid biosynthesis; L-arginine biosynthesis; N(2)-acetyl-L-ornithine from L-glutamate: step 2/4.</text>
</comment>
<dbReference type="PANTHER" id="PTHR23342">
    <property type="entry name" value="N-ACETYLGLUTAMATE SYNTHASE"/>
    <property type="match status" value="1"/>
</dbReference>
<keyword evidence="6 9" id="KW-0418">Kinase</keyword>
<feature type="transmembrane region" description="Helical" evidence="10">
    <location>
        <begin position="45"/>
        <end position="66"/>
    </location>
</feature>
<evidence type="ECO:0000256" key="3">
    <source>
        <dbReference type="ARBA" id="ARBA00022605"/>
    </source>
</evidence>
<dbReference type="GO" id="GO:0042450">
    <property type="term" value="P:L-arginine biosynthetic process via ornithine"/>
    <property type="evidence" value="ECO:0007669"/>
    <property type="project" value="UniProtKB-UniRule"/>
</dbReference>
<evidence type="ECO:0000313" key="12">
    <source>
        <dbReference type="EMBL" id="RKD32558.1"/>
    </source>
</evidence>
<dbReference type="InterPro" id="IPR036393">
    <property type="entry name" value="AceGlu_kinase-like_sf"/>
</dbReference>
<evidence type="ECO:0000256" key="8">
    <source>
        <dbReference type="ARBA" id="ARBA00048141"/>
    </source>
</evidence>
<proteinExistence type="inferred from homology"/>
<evidence type="ECO:0000256" key="4">
    <source>
        <dbReference type="ARBA" id="ARBA00022679"/>
    </source>
</evidence>
<dbReference type="Gene3D" id="3.40.1160.10">
    <property type="entry name" value="Acetylglutamate kinase-like"/>
    <property type="match status" value="1"/>
</dbReference>
<dbReference type="PANTHER" id="PTHR23342:SF0">
    <property type="entry name" value="N-ACETYLGLUTAMATE SYNTHASE, MITOCHONDRIAL"/>
    <property type="match status" value="1"/>
</dbReference>
<evidence type="ECO:0000256" key="5">
    <source>
        <dbReference type="ARBA" id="ARBA00022741"/>
    </source>
</evidence>
<dbReference type="HAMAP" id="MF_00082">
    <property type="entry name" value="ArgB"/>
    <property type="match status" value="1"/>
</dbReference>
<dbReference type="InterPro" id="IPR001057">
    <property type="entry name" value="Glu/AcGlu_kinase"/>
</dbReference>
<dbReference type="GO" id="GO:0003991">
    <property type="term" value="F:acetylglutamate kinase activity"/>
    <property type="evidence" value="ECO:0007669"/>
    <property type="project" value="UniProtKB-UniRule"/>
</dbReference>
<evidence type="ECO:0000256" key="2">
    <source>
        <dbReference type="ARBA" id="ARBA00022571"/>
    </source>
</evidence>
<accession>A0A419T587</accession>
<keyword evidence="10" id="KW-0812">Transmembrane</keyword>
<feature type="binding site" evidence="9">
    <location>
        <position position="186"/>
    </location>
    <ligand>
        <name>substrate</name>
    </ligand>
</feature>
<evidence type="ECO:0000256" key="9">
    <source>
        <dbReference type="HAMAP-Rule" id="MF_00082"/>
    </source>
</evidence>
<dbReference type="UniPathway" id="UPA00068">
    <property type="reaction ID" value="UER00107"/>
</dbReference>
<comment type="catalytic activity">
    <reaction evidence="8 9">
        <text>N-acetyl-L-glutamate + ATP = N-acetyl-L-glutamyl 5-phosphate + ADP</text>
        <dbReference type="Rhea" id="RHEA:14629"/>
        <dbReference type="ChEBI" id="CHEBI:30616"/>
        <dbReference type="ChEBI" id="CHEBI:44337"/>
        <dbReference type="ChEBI" id="CHEBI:57936"/>
        <dbReference type="ChEBI" id="CHEBI:456216"/>
        <dbReference type="EC" id="2.7.2.8"/>
    </reaction>
</comment>
<evidence type="ECO:0000256" key="7">
    <source>
        <dbReference type="ARBA" id="ARBA00022840"/>
    </source>
</evidence>
<keyword evidence="10" id="KW-1133">Transmembrane helix</keyword>
<dbReference type="SUPFAM" id="SSF53633">
    <property type="entry name" value="Carbamate kinase-like"/>
    <property type="match status" value="1"/>
</dbReference>
<keyword evidence="5 9" id="KW-0547">Nucleotide-binding</keyword>
<sequence length="296" mass="32333">MILMETHKIKTIVEALPYIKKFRGKTFVIKYGGSIFKMEKSKKAFIKDIVLLTFVGINIIIVHGGGPNISQMLDKLGIKTEFIKGLRVTDEETMEVVEMVLSGKINKKIAADLCKNGVNAIGISGADGNLIIATKKYLKEGKEKINIGNVGEIVNVNQNLLNDLIDKGYLPVISPIGYDNEGNVYNVNADYAAAAISSSLKCEKLIYLTDVKGLYKDIEDSNSFISSITIDEINEYIRTGVINGGMLPKMECCIKAIKGGTKDVHLIDGRLEHSLLLEIFTDKGIGTMIKGGVNNG</sequence>
<evidence type="ECO:0000256" key="6">
    <source>
        <dbReference type="ARBA" id="ARBA00022777"/>
    </source>
</evidence>
<dbReference type="EMBL" id="MCIB01000010">
    <property type="protein sequence ID" value="RKD32558.1"/>
    <property type="molecule type" value="Genomic_DNA"/>
</dbReference>
<keyword evidence="7 9" id="KW-0067">ATP-binding</keyword>
<keyword evidence="4 9" id="KW-0808">Transferase</keyword>
<dbReference type="GO" id="GO:0005737">
    <property type="term" value="C:cytoplasm"/>
    <property type="evidence" value="ECO:0007669"/>
    <property type="project" value="UniProtKB-SubCell"/>
</dbReference>
<evidence type="ECO:0000313" key="13">
    <source>
        <dbReference type="Proteomes" id="UP000284177"/>
    </source>
</evidence>
<feature type="binding site" evidence="9">
    <location>
        <position position="87"/>
    </location>
    <ligand>
        <name>substrate</name>
    </ligand>
</feature>
<dbReference type="Proteomes" id="UP000284177">
    <property type="component" value="Unassembled WGS sequence"/>
</dbReference>
<dbReference type="GO" id="GO:0005524">
    <property type="term" value="F:ATP binding"/>
    <property type="evidence" value="ECO:0007669"/>
    <property type="project" value="UniProtKB-UniRule"/>
</dbReference>
<dbReference type="InterPro" id="IPR041727">
    <property type="entry name" value="NAGK-C"/>
</dbReference>
<dbReference type="AlphaFoldDB" id="A0A419T587"/>
<feature type="site" description="Transition state stabilizer" evidence="9">
    <location>
        <position position="30"/>
    </location>
</feature>
<organism evidence="12 13">
    <name type="scientific">Thermohalobacter berrensis</name>
    <dbReference type="NCBI Taxonomy" id="99594"/>
    <lineage>
        <taxon>Bacteria</taxon>
        <taxon>Bacillati</taxon>
        <taxon>Bacillota</taxon>
        <taxon>Tissierellia</taxon>
        <taxon>Tissierellales</taxon>
        <taxon>Thermohalobacteraceae</taxon>
        <taxon>Thermohalobacter</taxon>
    </lineage>
</organism>
<keyword evidence="3 9" id="KW-0028">Amino-acid biosynthesis</keyword>